<evidence type="ECO:0000313" key="2">
    <source>
        <dbReference type="Proteomes" id="UP000234343"/>
    </source>
</evidence>
<keyword evidence="2" id="KW-1185">Reference proteome</keyword>
<evidence type="ECO:0000313" key="1">
    <source>
        <dbReference type="EMBL" id="AUH72544.1"/>
    </source>
</evidence>
<sequence>MQYFLNLVSDAANKSNKCDLLLIFINEFEPNPADYITIDTNCLKMNHLLFGYNGTNVDHRRRNLRKINYRFHRSDFRERHPL</sequence>
<dbReference type="AlphaFoldDB" id="A0A2H5FLX8"/>
<gene>
    <name evidence="1" type="ORF">CAB17_11080</name>
</gene>
<reference evidence="1 2" key="1">
    <citation type="submission" date="2017-12" db="EMBL/GenBank/DDBJ databases">
        <title>Legionella sainthelensi LA01-117, whole genome sequence of a clinical isolate from New Zealand.</title>
        <authorList>
            <person name="Cree S.L."/>
            <person name="Slow S."/>
            <person name="Kennedy M.A."/>
            <person name="Murdoch D.R."/>
            <person name="Biggs P.J."/>
            <person name="Anderson T."/>
        </authorList>
    </citation>
    <scope>NUCLEOTIDE SEQUENCE [LARGE SCALE GENOMIC DNA]</scope>
    <source>
        <strain evidence="1 2">LA01-117</strain>
    </source>
</reference>
<dbReference type="Proteomes" id="UP000234343">
    <property type="component" value="Chromosome"/>
</dbReference>
<name>A0A2H5FLX8_9GAMM</name>
<accession>A0A2H5FLX8</accession>
<organism evidence="1 2">
    <name type="scientific">Legionella sainthelensi</name>
    <dbReference type="NCBI Taxonomy" id="28087"/>
    <lineage>
        <taxon>Bacteria</taxon>
        <taxon>Pseudomonadati</taxon>
        <taxon>Pseudomonadota</taxon>
        <taxon>Gammaproteobacteria</taxon>
        <taxon>Legionellales</taxon>
        <taxon>Legionellaceae</taxon>
        <taxon>Legionella</taxon>
    </lineage>
</organism>
<dbReference type="KEGG" id="lsh:CAB17_11080"/>
<protein>
    <submittedName>
        <fullName evidence="1">Uncharacterized protein</fullName>
    </submittedName>
</protein>
<proteinExistence type="predicted"/>
<dbReference type="EMBL" id="CP025491">
    <property type="protein sequence ID" value="AUH72544.1"/>
    <property type="molecule type" value="Genomic_DNA"/>
</dbReference>